<name>A0ABP9HU30_9ACTN</name>
<gene>
    <name evidence="2" type="ORF">GCM10023225_18140</name>
</gene>
<comment type="caution">
    <text evidence="2">The sequence shown here is derived from an EMBL/GenBank/DDBJ whole genome shotgun (WGS) entry which is preliminary data.</text>
</comment>
<reference evidence="3" key="1">
    <citation type="journal article" date="2019" name="Int. J. Syst. Evol. Microbiol.">
        <title>The Global Catalogue of Microorganisms (GCM) 10K type strain sequencing project: providing services to taxonomists for standard genome sequencing and annotation.</title>
        <authorList>
            <consortium name="The Broad Institute Genomics Platform"/>
            <consortium name="The Broad Institute Genome Sequencing Center for Infectious Disease"/>
            <person name="Wu L."/>
            <person name="Ma J."/>
        </authorList>
    </citation>
    <scope>NUCLEOTIDE SEQUENCE [LARGE SCALE GENOMIC DNA]</scope>
    <source>
        <strain evidence="3">JCM 18126</strain>
    </source>
</reference>
<sequence>MAEDAPRREQLHDDDRDVPFYYRRPRSKRGWVDALFQGMFTFTGPAHATYDPTPPRGPRTEEEAAAGYGEWDRVTNPDGTSFLVPRRRTDRG</sequence>
<dbReference type="Proteomes" id="UP001501195">
    <property type="component" value="Unassembled WGS sequence"/>
</dbReference>
<protein>
    <submittedName>
        <fullName evidence="2">Uncharacterized protein</fullName>
    </submittedName>
</protein>
<organism evidence="2 3">
    <name type="scientific">Kineococcus glutinatus</name>
    <dbReference type="NCBI Taxonomy" id="1070872"/>
    <lineage>
        <taxon>Bacteria</taxon>
        <taxon>Bacillati</taxon>
        <taxon>Actinomycetota</taxon>
        <taxon>Actinomycetes</taxon>
        <taxon>Kineosporiales</taxon>
        <taxon>Kineosporiaceae</taxon>
        <taxon>Kineococcus</taxon>
    </lineage>
</organism>
<dbReference type="RefSeq" id="WP_345712159.1">
    <property type="nucleotide sequence ID" value="NZ_BAABIL010000248.1"/>
</dbReference>
<evidence type="ECO:0000313" key="3">
    <source>
        <dbReference type="Proteomes" id="UP001501195"/>
    </source>
</evidence>
<accession>A0ABP9HU30</accession>
<evidence type="ECO:0000313" key="2">
    <source>
        <dbReference type="EMBL" id="GAA4977926.1"/>
    </source>
</evidence>
<feature type="region of interest" description="Disordered" evidence="1">
    <location>
        <begin position="69"/>
        <end position="92"/>
    </location>
</feature>
<keyword evidence="3" id="KW-1185">Reference proteome</keyword>
<evidence type="ECO:0000256" key="1">
    <source>
        <dbReference type="SAM" id="MobiDB-lite"/>
    </source>
</evidence>
<dbReference type="EMBL" id="BAABIL010000248">
    <property type="protein sequence ID" value="GAA4977926.1"/>
    <property type="molecule type" value="Genomic_DNA"/>
</dbReference>
<proteinExistence type="predicted"/>